<dbReference type="Proteomes" id="UP000249910">
    <property type="component" value="Chromosome"/>
</dbReference>
<organism evidence="2 3">
    <name type="scientific">Francisella halioticida</name>
    <dbReference type="NCBI Taxonomy" id="549298"/>
    <lineage>
        <taxon>Bacteria</taxon>
        <taxon>Pseudomonadati</taxon>
        <taxon>Pseudomonadota</taxon>
        <taxon>Gammaproteobacteria</taxon>
        <taxon>Thiotrichales</taxon>
        <taxon>Francisellaceae</taxon>
        <taxon>Francisella</taxon>
    </lineage>
</organism>
<name>A0ABN5B0J5_9GAMM</name>
<keyword evidence="3" id="KW-1185">Reference proteome</keyword>
<evidence type="ECO:0008006" key="4">
    <source>
        <dbReference type="Google" id="ProtNLM"/>
    </source>
</evidence>
<dbReference type="EMBL" id="CP022132">
    <property type="protein sequence ID" value="ASG68736.1"/>
    <property type="molecule type" value="Genomic_DNA"/>
</dbReference>
<keyword evidence="1" id="KW-1133">Transmembrane helix</keyword>
<sequence length="159" mass="17818">MVRLEIKVRKQKGFTLISLLISSAIAMIVMAALIVSYITIKNEYNSHKDKTEIETKELLVKGIIYDFVKDVGFACKFGYFNQDYYDSTSDSLDGYFTNNSAITMGLLPFSSGSSFSEALKKDCKGECFQAGSDYIMIKKEESHTEFSATNALDYTTPIN</sequence>
<keyword evidence="1" id="KW-0472">Membrane</keyword>
<proteinExistence type="predicted"/>
<evidence type="ECO:0000313" key="2">
    <source>
        <dbReference type="EMBL" id="ASG68736.1"/>
    </source>
</evidence>
<dbReference type="InterPro" id="IPR012902">
    <property type="entry name" value="N_methyl_site"/>
</dbReference>
<dbReference type="Pfam" id="PF07963">
    <property type="entry name" value="N_methyl"/>
    <property type="match status" value="1"/>
</dbReference>
<keyword evidence="1" id="KW-0812">Transmembrane</keyword>
<protein>
    <recommendedName>
        <fullName evidence="4">Type II secretion system protein</fullName>
    </recommendedName>
</protein>
<reference evidence="2 3" key="1">
    <citation type="submission" date="2017-06" db="EMBL/GenBank/DDBJ databases">
        <title>Complete genome of Francisella halioticida.</title>
        <authorList>
            <person name="Sjodin A."/>
        </authorList>
    </citation>
    <scope>NUCLEOTIDE SEQUENCE [LARGE SCALE GENOMIC DNA]</scope>
    <source>
        <strain evidence="2 3">DSM 23729</strain>
    </source>
</reference>
<gene>
    <name evidence="2" type="ORF">CDV26_10395</name>
</gene>
<evidence type="ECO:0000313" key="3">
    <source>
        <dbReference type="Proteomes" id="UP000249910"/>
    </source>
</evidence>
<feature type="transmembrane region" description="Helical" evidence="1">
    <location>
        <begin position="12"/>
        <end position="38"/>
    </location>
</feature>
<evidence type="ECO:0000256" key="1">
    <source>
        <dbReference type="SAM" id="Phobius"/>
    </source>
</evidence>
<accession>A0ABN5B0J5</accession>